<dbReference type="GeneID" id="19274255"/>
<protein>
    <submittedName>
        <fullName evidence="2">Uncharacterized protein</fullName>
    </submittedName>
</protein>
<dbReference type="eggNOG" id="ENOG502SR7H">
    <property type="taxonomic scope" value="Eukaryota"/>
</dbReference>
<sequence length="436" mass="48820">MASSSFTFVNTTDGPALSHAAAKRMRAHVTKTNFAKRRQRLGKAPAAAKTSDAHGSMTKHQKQLPDMQRALVAGLRSGWIPPVPKACDDDSRAESLTKFWSSLFRLRGQGYPANSVEKNWQRLICSEPSLLQTTVAIELRHLAPDEECQKIADQCWSSATSILIRHISSGTVYTDAIIGTVVTMAFGERLVHNEEAWNIHMDGLTQMVNHRYEHGERRLPSWLYDLVISDATNAVLGFPRWYHRNLVKAICRYGFLAMSEIAIACDALVEVLKSIEEVQNAPPSQTSGLKEVEINKQVLDILLQARALKSYEEPSIRITATTIELILYLSWPQEPAVDCTSTADEMRQALCRMFIRPCCYSDLTSGYLMVGAIASDEGSETKKWFTSRLRDALVSVQTDNARSLREELKGEFLHRVGSMLCSEETLNDILVCRILN</sequence>
<evidence type="ECO:0000313" key="2">
    <source>
        <dbReference type="EMBL" id="ETS79389.1"/>
    </source>
</evidence>
<feature type="compositionally biased region" description="Basic residues" evidence="1">
    <location>
        <begin position="31"/>
        <end position="41"/>
    </location>
</feature>
<dbReference type="KEGG" id="pfy:PFICI_09242"/>
<reference evidence="3" key="1">
    <citation type="journal article" date="2015" name="BMC Genomics">
        <title>Genomic and transcriptomic analysis of the endophytic fungus Pestalotiopsis fici reveals its lifestyle and high potential for synthesis of natural products.</title>
        <authorList>
            <person name="Wang X."/>
            <person name="Zhang X."/>
            <person name="Liu L."/>
            <person name="Xiang M."/>
            <person name="Wang W."/>
            <person name="Sun X."/>
            <person name="Che Y."/>
            <person name="Guo L."/>
            <person name="Liu G."/>
            <person name="Guo L."/>
            <person name="Wang C."/>
            <person name="Yin W.B."/>
            <person name="Stadler M."/>
            <person name="Zhang X."/>
            <person name="Liu X."/>
        </authorList>
    </citation>
    <scope>NUCLEOTIDE SEQUENCE [LARGE SCALE GENOMIC DNA]</scope>
    <source>
        <strain evidence="3">W106-1 / CGMCC3.15140</strain>
    </source>
</reference>
<dbReference type="EMBL" id="KI912114">
    <property type="protein sequence ID" value="ETS79389.1"/>
    <property type="molecule type" value="Genomic_DNA"/>
</dbReference>
<dbReference type="OMA" id="RFPIKGC"/>
<proteinExistence type="predicted"/>
<dbReference type="Proteomes" id="UP000030651">
    <property type="component" value="Unassembled WGS sequence"/>
</dbReference>
<evidence type="ECO:0000256" key="1">
    <source>
        <dbReference type="SAM" id="MobiDB-lite"/>
    </source>
</evidence>
<dbReference type="HOGENOM" id="CLU_051876_0_0_1"/>
<dbReference type="OrthoDB" id="4158087at2759"/>
<dbReference type="AlphaFoldDB" id="W3X042"/>
<gene>
    <name evidence="2" type="ORF">PFICI_09242</name>
</gene>
<organism evidence="2 3">
    <name type="scientific">Pestalotiopsis fici (strain W106-1 / CGMCC3.15140)</name>
    <dbReference type="NCBI Taxonomy" id="1229662"/>
    <lineage>
        <taxon>Eukaryota</taxon>
        <taxon>Fungi</taxon>
        <taxon>Dikarya</taxon>
        <taxon>Ascomycota</taxon>
        <taxon>Pezizomycotina</taxon>
        <taxon>Sordariomycetes</taxon>
        <taxon>Xylariomycetidae</taxon>
        <taxon>Amphisphaeriales</taxon>
        <taxon>Sporocadaceae</taxon>
        <taxon>Pestalotiopsis</taxon>
    </lineage>
</organism>
<evidence type="ECO:0000313" key="3">
    <source>
        <dbReference type="Proteomes" id="UP000030651"/>
    </source>
</evidence>
<accession>W3X042</accession>
<dbReference type="PANTHER" id="PTHR37540:SF5">
    <property type="entry name" value="TRANSCRIPTION FACTOR DOMAIN-CONTAINING PROTEIN"/>
    <property type="match status" value="1"/>
</dbReference>
<dbReference type="InParanoid" id="W3X042"/>
<dbReference type="PANTHER" id="PTHR37540">
    <property type="entry name" value="TRANSCRIPTION FACTOR (ACR-2), PUTATIVE-RELATED-RELATED"/>
    <property type="match status" value="1"/>
</dbReference>
<keyword evidence="3" id="KW-1185">Reference proteome</keyword>
<feature type="region of interest" description="Disordered" evidence="1">
    <location>
        <begin position="31"/>
        <end position="63"/>
    </location>
</feature>
<dbReference type="RefSeq" id="XP_007836014.1">
    <property type="nucleotide sequence ID" value="XM_007837823.1"/>
</dbReference>
<name>W3X042_PESFW</name>